<feature type="transmembrane region" description="Helical" evidence="9">
    <location>
        <begin position="349"/>
        <end position="365"/>
    </location>
</feature>
<feature type="transmembrane region" description="Helical" evidence="9">
    <location>
        <begin position="192"/>
        <end position="212"/>
    </location>
</feature>
<dbReference type="GO" id="GO:0005345">
    <property type="term" value="F:purine nucleobase transmembrane transporter activity"/>
    <property type="evidence" value="ECO:0007669"/>
    <property type="project" value="TreeGrafter"/>
</dbReference>
<dbReference type="GO" id="GO:0005886">
    <property type="term" value="C:plasma membrane"/>
    <property type="evidence" value="ECO:0007669"/>
    <property type="project" value="UniProtKB-SubCell"/>
</dbReference>
<gene>
    <name evidence="10" type="ORF">JCM15093_3577</name>
</gene>
<proteinExistence type="inferred from homology"/>
<dbReference type="RefSeq" id="WP_024997750.1">
    <property type="nucleotide sequence ID" value="NZ_ATZI01000018.1"/>
</dbReference>
<dbReference type="Proteomes" id="UP000027601">
    <property type="component" value="Unassembled WGS sequence"/>
</dbReference>
<feature type="transmembrane region" description="Helical" evidence="9">
    <location>
        <begin position="49"/>
        <end position="68"/>
    </location>
</feature>
<evidence type="ECO:0000256" key="5">
    <source>
        <dbReference type="ARBA" id="ARBA00022692"/>
    </source>
</evidence>
<sequence>MKFTHLFGYHGQTSIRTEIVAGITTFLTMSYILAVNPDILSQAGMSKESVFTATALASAVATFCMAIMAKLPVALAPAMGVNAFFAFTLVQGMGLSWQTALAAVLIEGVIFILITAFNIREAIVNSIPMSLRYAISAGIGMFISFIGLKNAGIIVSNEATFVMLGKFTPAAVLAIIGIILSGILMKKNVKGALFYSIMACTAIGIPMGVTLLPDNFSPVSMPHSMAPTFMQFDFSQIFSVDMLIIVFVLIFMDLFDTIGTLIGVTSKAGLMDKDGKIPHIKEALLADAIGTTFGAVCGTSTVGSYVESASGISEGGRTGLTSLTVAVLFIIALFFAPLFLLIPSAATTGALFIVGVLMIGNIPNIDLSDISEALPAFVTMLMMVLTYSIADGIVLGMLSYVIIKLFTGEYKKISATMYILSVLFILKLILG</sequence>
<organism evidence="10 11">
    <name type="scientific">Bacteroides graminisolvens DSM 19988 = JCM 15093</name>
    <dbReference type="NCBI Taxonomy" id="1121097"/>
    <lineage>
        <taxon>Bacteria</taxon>
        <taxon>Pseudomonadati</taxon>
        <taxon>Bacteroidota</taxon>
        <taxon>Bacteroidia</taxon>
        <taxon>Bacteroidales</taxon>
        <taxon>Bacteroidaceae</taxon>
        <taxon>Bacteroides</taxon>
    </lineage>
</organism>
<name>A0A069D7B2_9BACE</name>
<accession>A0A069D7B2</accession>
<evidence type="ECO:0000313" key="10">
    <source>
        <dbReference type="EMBL" id="GAK38250.1"/>
    </source>
</evidence>
<feature type="transmembrane region" description="Helical" evidence="9">
    <location>
        <begin position="413"/>
        <end position="430"/>
    </location>
</feature>
<dbReference type="Pfam" id="PF00860">
    <property type="entry name" value="Xan_ur_permease"/>
    <property type="match status" value="1"/>
</dbReference>
<dbReference type="EMBL" id="BAJS01000048">
    <property type="protein sequence ID" value="GAK38250.1"/>
    <property type="molecule type" value="Genomic_DNA"/>
</dbReference>
<feature type="transmembrane region" description="Helical" evidence="9">
    <location>
        <begin position="242"/>
        <end position="264"/>
    </location>
</feature>
<dbReference type="InterPro" id="IPR006043">
    <property type="entry name" value="NCS2"/>
</dbReference>
<dbReference type="InterPro" id="IPR026033">
    <property type="entry name" value="Azg-like_bact_archaea"/>
</dbReference>
<feature type="transmembrane region" description="Helical" evidence="9">
    <location>
        <begin position="318"/>
        <end position="342"/>
    </location>
</feature>
<protein>
    <submittedName>
        <fullName evidence="10">Xanthine/uracil/thiamine/ascorbate permease family protein</fullName>
    </submittedName>
</protein>
<evidence type="ECO:0000256" key="8">
    <source>
        <dbReference type="PIRNR" id="PIRNR005353"/>
    </source>
</evidence>
<comment type="subcellular location">
    <subcellularLocation>
        <location evidence="1 8">Cell membrane</location>
        <topology evidence="1 8">Multi-pass membrane protein</topology>
    </subcellularLocation>
</comment>
<dbReference type="PIRSF" id="PIRSF005353">
    <property type="entry name" value="PbuG"/>
    <property type="match status" value="1"/>
</dbReference>
<comment type="similarity">
    <text evidence="2 8">Belongs to the nucleobase:cation symporter-2 (NCS2) (TC 2.A.40) family. Azg-like subfamily.</text>
</comment>
<dbReference type="PANTHER" id="PTHR43337:SF1">
    <property type="entry name" value="XANTHINE_URACIL PERMEASE C887.17-RELATED"/>
    <property type="match status" value="1"/>
</dbReference>
<feature type="transmembrane region" description="Helical" evidence="9">
    <location>
        <begin position="100"/>
        <end position="119"/>
    </location>
</feature>
<feature type="transmembrane region" description="Helical" evidence="9">
    <location>
        <begin position="377"/>
        <end position="401"/>
    </location>
</feature>
<keyword evidence="3 8" id="KW-0813">Transport</keyword>
<feature type="transmembrane region" description="Helical" evidence="9">
    <location>
        <begin position="131"/>
        <end position="155"/>
    </location>
</feature>
<dbReference type="OrthoDB" id="9808458at2"/>
<feature type="transmembrane region" description="Helical" evidence="9">
    <location>
        <begin position="20"/>
        <end position="37"/>
    </location>
</feature>
<evidence type="ECO:0000256" key="6">
    <source>
        <dbReference type="ARBA" id="ARBA00022989"/>
    </source>
</evidence>
<dbReference type="InterPro" id="IPR045018">
    <property type="entry name" value="Azg-like"/>
</dbReference>
<dbReference type="eggNOG" id="COG2252">
    <property type="taxonomic scope" value="Bacteria"/>
</dbReference>
<evidence type="ECO:0000313" key="11">
    <source>
        <dbReference type="Proteomes" id="UP000027601"/>
    </source>
</evidence>
<evidence type="ECO:0000256" key="9">
    <source>
        <dbReference type="SAM" id="Phobius"/>
    </source>
</evidence>
<dbReference type="AlphaFoldDB" id="A0A069D7B2"/>
<feature type="transmembrane region" description="Helical" evidence="9">
    <location>
        <begin position="167"/>
        <end position="185"/>
    </location>
</feature>
<keyword evidence="7 8" id="KW-0472">Membrane</keyword>
<evidence type="ECO:0000256" key="1">
    <source>
        <dbReference type="ARBA" id="ARBA00004651"/>
    </source>
</evidence>
<reference evidence="10 11" key="1">
    <citation type="journal article" date="2015" name="Microbes Environ.">
        <title>Distribution and evolution of nitrogen fixation genes in the phylum bacteroidetes.</title>
        <authorList>
            <person name="Inoue J."/>
            <person name="Oshima K."/>
            <person name="Suda W."/>
            <person name="Sakamoto M."/>
            <person name="Iino T."/>
            <person name="Noda S."/>
            <person name="Hongoh Y."/>
            <person name="Hattori M."/>
            <person name="Ohkuma M."/>
        </authorList>
    </citation>
    <scope>NUCLEOTIDE SEQUENCE [LARGE SCALE GENOMIC DNA]</scope>
    <source>
        <strain evidence="10 11">JCM 15093</strain>
    </source>
</reference>
<keyword evidence="4 8" id="KW-1003">Cell membrane</keyword>
<evidence type="ECO:0000256" key="2">
    <source>
        <dbReference type="ARBA" id="ARBA00005697"/>
    </source>
</evidence>
<dbReference type="STRING" id="1121097.GCA_000428125_02816"/>
<keyword evidence="5 8" id="KW-0812">Transmembrane</keyword>
<keyword evidence="6 8" id="KW-1133">Transmembrane helix</keyword>
<evidence type="ECO:0000256" key="3">
    <source>
        <dbReference type="ARBA" id="ARBA00022448"/>
    </source>
</evidence>
<keyword evidence="11" id="KW-1185">Reference proteome</keyword>
<evidence type="ECO:0000256" key="7">
    <source>
        <dbReference type="ARBA" id="ARBA00023136"/>
    </source>
</evidence>
<dbReference type="PANTHER" id="PTHR43337">
    <property type="entry name" value="XANTHINE/URACIL PERMEASE C887.17-RELATED"/>
    <property type="match status" value="1"/>
</dbReference>
<comment type="caution">
    <text evidence="10">The sequence shown here is derived from an EMBL/GenBank/DDBJ whole genome shotgun (WGS) entry which is preliminary data.</text>
</comment>
<evidence type="ECO:0000256" key="4">
    <source>
        <dbReference type="ARBA" id="ARBA00022475"/>
    </source>
</evidence>